<sequence length="199" mass="21999">MGGQRRSCCRCKVQTEFLKPSPKVFNTGSLQTAEHLQGTSSFYQKISAFLTSTRLPDLIWWRDELASHFQSQLCPLCPAIPSVLLSNITAVNPDPQVLYTNAWTSGNFSVRDQDKVEVRAVLCAFQAVEKAFAVPKGFYWQTVESDDKHFPDSSAMEACRDTDTEVKNNKHPPPSSPGGSGGHCDTIKCPGIFQSRALI</sequence>
<dbReference type="AlphaFoldDB" id="A0A218UF71"/>
<accession>A0A218UF71</accession>
<dbReference type="EMBL" id="MUZQ01000352">
    <property type="protein sequence ID" value="OWK52373.1"/>
    <property type="molecule type" value="Genomic_DNA"/>
</dbReference>
<protein>
    <submittedName>
        <fullName evidence="2">Uncharacterized protein</fullName>
    </submittedName>
</protein>
<feature type="region of interest" description="Disordered" evidence="1">
    <location>
        <begin position="163"/>
        <end position="183"/>
    </location>
</feature>
<evidence type="ECO:0000313" key="2">
    <source>
        <dbReference type="EMBL" id="OWK52373.1"/>
    </source>
</evidence>
<dbReference type="Proteomes" id="UP000197619">
    <property type="component" value="Unassembled WGS sequence"/>
</dbReference>
<comment type="caution">
    <text evidence="2">The sequence shown here is derived from an EMBL/GenBank/DDBJ whole genome shotgun (WGS) entry which is preliminary data.</text>
</comment>
<evidence type="ECO:0000313" key="3">
    <source>
        <dbReference type="Proteomes" id="UP000197619"/>
    </source>
</evidence>
<reference evidence="2 3" key="1">
    <citation type="submission" date="2017-05" db="EMBL/GenBank/DDBJ databases">
        <title>Genome of assembly of the Bengalese finch, Lonchura striata domestica.</title>
        <authorList>
            <person name="Colquitt B.M."/>
            <person name="Brainard M.S."/>
        </authorList>
    </citation>
    <scope>NUCLEOTIDE SEQUENCE [LARGE SCALE GENOMIC DNA]</scope>
    <source>
        <strain evidence="2">White83orange57</strain>
    </source>
</reference>
<organism evidence="2 3">
    <name type="scientific">Lonchura striata</name>
    <name type="common">white-rumped munia</name>
    <dbReference type="NCBI Taxonomy" id="40157"/>
    <lineage>
        <taxon>Eukaryota</taxon>
        <taxon>Metazoa</taxon>
        <taxon>Chordata</taxon>
        <taxon>Craniata</taxon>
        <taxon>Vertebrata</taxon>
        <taxon>Euteleostomi</taxon>
        <taxon>Archelosauria</taxon>
        <taxon>Archosauria</taxon>
        <taxon>Dinosauria</taxon>
        <taxon>Saurischia</taxon>
        <taxon>Theropoda</taxon>
        <taxon>Coelurosauria</taxon>
        <taxon>Aves</taxon>
        <taxon>Neognathae</taxon>
        <taxon>Neoaves</taxon>
        <taxon>Telluraves</taxon>
        <taxon>Australaves</taxon>
        <taxon>Passeriformes</taxon>
        <taxon>Passeroidea</taxon>
        <taxon>Estrildidae</taxon>
        <taxon>Estrildinae</taxon>
        <taxon>Lonchura</taxon>
    </lineage>
</organism>
<proteinExistence type="predicted"/>
<evidence type="ECO:0000256" key="1">
    <source>
        <dbReference type="SAM" id="MobiDB-lite"/>
    </source>
</evidence>
<name>A0A218UF71_9PASE</name>
<keyword evidence="3" id="KW-1185">Reference proteome</keyword>
<gene>
    <name evidence="2" type="ORF">RLOC_00011626</name>
</gene>